<accession>A0A4C1XQK6</accession>
<dbReference type="EMBL" id="BGZK01000899">
    <property type="protein sequence ID" value="GBP64485.1"/>
    <property type="molecule type" value="Genomic_DNA"/>
</dbReference>
<proteinExistence type="predicted"/>
<protein>
    <submittedName>
        <fullName evidence="1">Uncharacterized protein</fullName>
    </submittedName>
</protein>
<keyword evidence="2" id="KW-1185">Reference proteome</keyword>
<dbReference type="AlphaFoldDB" id="A0A4C1XQK6"/>
<organism evidence="1 2">
    <name type="scientific">Eumeta variegata</name>
    <name type="common">Bagworm moth</name>
    <name type="synonym">Eumeta japonica</name>
    <dbReference type="NCBI Taxonomy" id="151549"/>
    <lineage>
        <taxon>Eukaryota</taxon>
        <taxon>Metazoa</taxon>
        <taxon>Ecdysozoa</taxon>
        <taxon>Arthropoda</taxon>
        <taxon>Hexapoda</taxon>
        <taxon>Insecta</taxon>
        <taxon>Pterygota</taxon>
        <taxon>Neoptera</taxon>
        <taxon>Endopterygota</taxon>
        <taxon>Lepidoptera</taxon>
        <taxon>Glossata</taxon>
        <taxon>Ditrysia</taxon>
        <taxon>Tineoidea</taxon>
        <taxon>Psychidae</taxon>
        <taxon>Oiketicinae</taxon>
        <taxon>Eumeta</taxon>
    </lineage>
</organism>
<evidence type="ECO:0000313" key="2">
    <source>
        <dbReference type="Proteomes" id="UP000299102"/>
    </source>
</evidence>
<reference evidence="1 2" key="1">
    <citation type="journal article" date="2019" name="Commun. Biol.">
        <title>The bagworm genome reveals a unique fibroin gene that provides high tensile strength.</title>
        <authorList>
            <person name="Kono N."/>
            <person name="Nakamura H."/>
            <person name="Ohtoshi R."/>
            <person name="Tomita M."/>
            <person name="Numata K."/>
            <person name="Arakawa K."/>
        </authorList>
    </citation>
    <scope>NUCLEOTIDE SEQUENCE [LARGE SCALE GENOMIC DNA]</scope>
</reference>
<evidence type="ECO:0000313" key="1">
    <source>
        <dbReference type="EMBL" id="GBP64485.1"/>
    </source>
</evidence>
<gene>
    <name evidence="1" type="ORF">EVAR_49281_1</name>
</gene>
<sequence length="135" mass="15055">MSIRTVCVIAYTADLNVFKLAPRVRDHVVIGQDAATNVTSLGCTKTAEVCCIELRSGVPCSARVCVWCRAVLIARQQRQQLCHVCVRPDDLIRFTAPSARRFLRLESAPAGSRFKCRSLFQLLREGDRMLTNSSL</sequence>
<name>A0A4C1XQK6_EUMVA</name>
<comment type="caution">
    <text evidence="1">The sequence shown here is derived from an EMBL/GenBank/DDBJ whole genome shotgun (WGS) entry which is preliminary data.</text>
</comment>
<dbReference type="Proteomes" id="UP000299102">
    <property type="component" value="Unassembled WGS sequence"/>
</dbReference>